<dbReference type="Gene3D" id="3.40.630.30">
    <property type="match status" value="1"/>
</dbReference>
<evidence type="ECO:0000259" key="3">
    <source>
        <dbReference type="PROSITE" id="PS51186"/>
    </source>
</evidence>
<protein>
    <submittedName>
        <fullName evidence="4">Ribosomal protein S18 acetylase RimI-like enzyme</fullName>
    </submittedName>
</protein>
<keyword evidence="4" id="KW-0687">Ribonucleoprotein</keyword>
<dbReference type="GO" id="GO:0005840">
    <property type="term" value="C:ribosome"/>
    <property type="evidence" value="ECO:0007669"/>
    <property type="project" value="UniProtKB-KW"/>
</dbReference>
<dbReference type="EMBL" id="SLWN01000006">
    <property type="protein sequence ID" value="TCO28525.1"/>
    <property type="molecule type" value="Genomic_DNA"/>
</dbReference>
<evidence type="ECO:0000313" key="5">
    <source>
        <dbReference type="Proteomes" id="UP000294508"/>
    </source>
</evidence>
<feature type="domain" description="N-acetyltransferase" evidence="3">
    <location>
        <begin position="129"/>
        <end position="271"/>
    </location>
</feature>
<dbReference type="PROSITE" id="PS51186">
    <property type="entry name" value="GNAT"/>
    <property type="match status" value="1"/>
</dbReference>
<dbReference type="PANTHER" id="PTHR43877">
    <property type="entry name" value="AMINOALKYLPHOSPHONATE N-ACETYLTRANSFERASE-RELATED-RELATED"/>
    <property type="match status" value="1"/>
</dbReference>
<dbReference type="InterPro" id="IPR000182">
    <property type="entry name" value="GNAT_dom"/>
</dbReference>
<dbReference type="Proteomes" id="UP000294508">
    <property type="component" value="Unassembled WGS sequence"/>
</dbReference>
<proteinExistence type="predicted"/>
<gene>
    <name evidence="4" type="ORF">EV652_106512</name>
</gene>
<dbReference type="CDD" id="cd04301">
    <property type="entry name" value="NAT_SF"/>
    <property type="match status" value="1"/>
</dbReference>
<reference evidence="4 5" key="1">
    <citation type="journal article" date="2015" name="Stand. Genomic Sci.">
        <title>Genomic Encyclopedia of Bacterial and Archaeal Type Strains, Phase III: the genomes of soil and plant-associated and newly described type strains.</title>
        <authorList>
            <person name="Whitman W.B."/>
            <person name="Woyke T."/>
            <person name="Klenk H.P."/>
            <person name="Zhou Y."/>
            <person name="Lilburn T.G."/>
            <person name="Beck B.J."/>
            <person name="De Vos P."/>
            <person name="Vandamme P."/>
            <person name="Eisen J.A."/>
            <person name="Garrity G."/>
            <person name="Hugenholtz P."/>
            <person name="Kyrpides N.C."/>
        </authorList>
    </citation>
    <scope>NUCLEOTIDE SEQUENCE [LARGE SCALE GENOMIC DNA]</scope>
    <source>
        <strain evidence="4 5">VKM Ac-2572</strain>
    </source>
</reference>
<dbReference type="PANTHER" id="PTHR43877:SF2">
    <property type="entry name" value="AMINOALKYLPHOSPHONATE N-ACETYLTRANSFERASE-RELATED"/>
    <property type="match status" value="1"/>
</dbReference>
<dbReference type="Pfam" id="PF00583">
    <property type="entry name" value="Acetyltransf_1"/>
    <property type="match status" value="1"/>
</dbReference>
<keyword evidence="1" id="KW-0808">Transferase</keyword>
<keyword evidence="2" id="KW-0012">Acyltransferase</keyword>
<organism evidence="4 5">
    <name type="scientific">Kribbella steppae</name>
    <dbReference type="NCBI Taxonomy" id="2512223"/>
    <lineage>
        <taxon>Bacteria</taxon>
        <taxon>Bacillati</taxon>
        <taxon>Actinomycetota</taxon>
        <taxon>Actinomycetes</taxon>
        <taxon>Propionibacteriales</taxon>
        <taxon>Kribbellaceae</taxon>
        <taxon>Kribbella</taxon>
    </lineage>
</organism>
<evidence type="ECO:0000313" key="4">
    <source>
        <dbReference type="EMBL" id="TCO28525.1"/>
    </source>
</evidence>
<keyword evidence="5" id="KW-1185">Reference proteome</keyword>
<sequence length="271" mass="30957">MLWVLTLLRVLALLRERLPLLRELLTLLVRRLLLKRLLGVRRLLRLALMLRLTLGLTVRLALLGVLRELLRRRSVTTRLTGVRVLRGLGRRCGHGRFLKDVDGTKRTTAPYSPQWSIRPSRCETVLPMLTIGPLEPSDRDTWQQLFAGYNEFYGRTMPAEFYDQAWTRFEQGHEIHALGARLDGQLVGIAHFLTHASTTAPDSCYLQDLFTAPEARGQGAARALIAAVTDWAKERGCGRVYWSTHESNETARRLYDQVAENRGFILYTIPL</sequence>
<evidence type="ECO:0000256" key="2">
    <source>
        <dbReference type="ARBA" id="ARBA00023315"/>
    </source>
</evidence>
<keyword evidence="4" id="KW-0689">Ribosomal protein</keyword>
<comment type="caution">
    <text evidence="4">The sequence shown here is derived from an EMBL/GenBank/DDBJ whole genome shotgun (WGS) entry which is preliminary data.</text>
</comment>
<evidence type="ECO:0000256" key="1">
    <source>
        <dbReference type="ARBA" id="ARBA00022679"/>
    </source>
</evidence>
<dbReference type="InterPro" id="IPR016181">
    <property type="entry name" value="Acyl_CoA_acyltransferase"/>
</dbReference>
<dbReference type="GO" id="GO:0016747">
    <property type="term" value="F:acyltransferase activity, transferring groups other than amino-acyl groups"/>
    <property type="evidence" value="ECO:0007669"/>
    <property type="project" value="InterPro"/>
</dbReference>
<dbReference type="AlphaFoldDB" id="A0A4R2HL94"/>
<name>A0A4R2HL94_9ACTN</name>
<accession>A0A4R2HL94</accession>
<dbReference type="InterPro" id="IPR050832">
    <property type="entry name" value="Bact_Acetyltransf"/>
</dbReference>
<dbReference type="SUPFAM" id="SSF55729">
    <property type="entry name" value="Acyl-CoA N-acyltransferases (Nat)"/>
    <property type="match status" value="1"/>
</dbReference>